<sequence>MKKVLLVISTFLFVLSSTLTFTYAANTKSEAYLKLKNYYQQSHVLTTPEEIMAVEALGLEVEDYFSIPDLKNQDFKKLKFSDLSKSIIAMSVSGIDPRDVNGINVVETLETYIQDDGSLENAGWVIDGYTLPWVVWALYIVESSHLEKVCDYLVSQQASDGGFGGYGYTDVDTTGQVIQALCLVNKNKYESVIQHAIQYMKSLQQDDSGYKAYQYGSGNPDTQASAILGLLAYDETGLKGMKYSVNGNHPYDYLLDYQASDGSFSKSSFNARTTATAALTIGSYMNGDFFKHAKQEYEELVEKNNQENMKRRKQSYQSLYSSYKNKNTINDYYDYISIEALGLNIKDFQTLDLESMKYEELYESELAQVILGLLVENKNPRNVNGKDLVALLESYVKNDGTISKKTPITANFQVWCVYALYAVNSEKLDIAADQLASMQNQDGAFGYPGFEDLDTTGWVVDALSLVNKTKYQSVLQKSIQYFQSQQQSNGTFGIEKNDWDVFPNTNTQANVLLGLISYDKRGLDDGIYHKDVVDILLKFQNSEGTFGWDNQIYNQFATQQAAWTLGNYYNGNVMTKLKHTYLSLQDSIKPDEKPSQDIPKQEDNVESSSSKKPIQNLIIKSPQINKQISNNHESLEINDLSKTQDNSQPLEKKYTVENKQEVSNENPYFKYGLIVAGGVVVLGMLKVAISIFRKKA</sequence>
<dbReference type="GO" id="GO:0003824">
    <property type="term" value="F:catalytic activity"/>
    <property type="evidence" value="ECO:0007669"/>
    <property type="project" value="InterPro"/>
</dbReference>
<dbReference type="Proteomes" id="UP000003157">
    <property type="component" value="Unassembled WGS sequence"/>
</dbReference>
<dbReference type="Gene3D" id="1.50.10.20">
    <property type="match status" value="2"/>
</dbReference>
<evidence type="ECO:0000256" key="3">
    <source>
        <dbReference type="SAM" id="Phobius"/>
    </source>
</evidence>
<feature type="chain" id="PRO_5003218365" evidence="4">
    <location>
        <begin position="25"/>
        <end position="696"/>
    </location>
</feature>
<evidence type="ECO:0000259" key="5">
    <source>
        <dbReference type="Pfam" id="PF00432"/>
    </source>
</evidence>
<dbReference type="PANTHER" id="PTHR10559:SF18">
    <property type="entry name" value="TRANSCOBALAMIN II"/>
    <property type="match status" value="1"/>
</dbReference>
<dbReference type="Pfam" id="PF00432">
    <property type="entry name" value="Prenyltrans"/>
    <property type="match status" value="1"/>
</dbReference>
<evidence type="ECO:0000313" key="7">
    <source>
        <dbReference type="EMBL" id="EFW04860.1"/>
    </source>
</evidence>
<feature type="compositionally biased region" description="Basic and acidic residues" evidence="2">
    <location>
        <begin position="588"/>
        <end position="603"/>
    </location>
</feature>
<proteinExistence type="predicted"/>
<comment type="caution">
    <text evidence="7">The sequence shown here is derived from an EMBL/GenBank/DDBJ whole genome shotgun (WGS) entry which is preliminary data.</text>
</comment>
<reference evidence="7 8" key="1">
    <citation type="submission" date="2010-12" db="EMBL/GenBank/DDBJ databases">
        <title>The Genome Sequence of Coprobacillus sp. strain 29_1.</title>
        <authorList>
            <consortium name="The Broad Institute Genome Sequencing Platform"/>
            <person name="Earl A."/>
            <person name="Ward D."/>
            <person name="Feldgarden M."/>
            <person name="Gevers D."/>
            <person name="Daigneault M."/>
            <person name="Sibley C.D."/>
            <person name="White A."/>
            <person name="Strauss J."/>
            <person name="Allen-Vercoe E."/>
            <person name="Young S.K."/>
            <person name="Zeng Q."/>
            <person name="Gargeya S."/>
            <person name="Fitzgerald M."/>
            <person name="Haas B."/>
            <person name="Abouelleil A."/>
            <person name="Alvarado L."/>
            <person name="Arachchi H.M."/>
            <person name="Berlin A."/>
            <person name="Brown A."/>
            <person name="Chapman S.B."/>
            <person name="Chen Z."/>
            <person name="Dunbar C."/>
            <person name="Freedman E."/>
            <person name="Gearin G."/>
            <person name="Gellesch M."/>
            <person name="Goldberg J."/>
            <person name="Griggs A."/>
            <person name="Gujja S."/>
            <person name="Heilman E."/>
            <person name="Heiman D."/>
            <person name="Howarth C."/>
            <person name="Larson L."/>
            <person name="Lui A."/>
            <person name="MacDonald P.J.P."/>
            <person name="Mehta T."/>
            <person name="Montmayeur A."/>
            <person name="Murphy C."/>
            <person name="Neiman D."/>
            <person name="Pearson M."/>
            <person name="Priest M."/>
            <person name="Roberts A."/>
            <person name="Saif S."/>
            <person name="Shea T."/>
            <person name="Shenoy N."/>
            <person name="Sisk P."/>
            <person name="Stolte C."/>
            <person name="Sykes S."/>
            <person name="White J."/>
            <person name="Yandava C."/>
            <person name="Nusbaum C."/>
            <person name="Birren B."/>
        </authorList>
    </citation>
    <scope>NUCLEOTIDE SEQUENCE [LARGE SCALE GENOMIC DNA]</scope>
    <source>
        <strain evidence="7 8">29_1</strain>
    </source>
</reference>
<keyword evidence="3" id="KW-0812">Transmembrane</keyword>
<feature type="signal peptide" evidence="4">
    <location>
        <begin position="1"/>
        <end position="24"/>
    </location>
</feature>
<dbReference type="InterPro" id="IPR051588">
    <property type="entry name" value="Cobalamin_Transport"/>
</dbReference>
<keyword evidence="8" id="KW-1185">Reference proteome</keyword>
<dbReference type="Pfam" id="PF13243">
    <property type="entry name" value="SQHop_cyclase_C"/>
    <property type="match status" value="1"/>
</dbReference>
<dbReference type="eggNOG" id="COG1657">
    <property type="taxonomic scope" value="Bacteria"/>
</dbReference>
<evidence type="ECO:0000256" key="1">
    <source>
        <dbReference type="ARBA" id="ARBA00022737"/>
    </source>
</evidence>
<keyword evidence="3" id="KW-1133">Transmembrane helix</keyword>
<dbReference type="AlphaFoldDB" id="E7GB44"/>
<dbReference type="PANTHER" id="PTHR10559">
    <property type="entry name" value="TRANSCOBALAMIN-1/GASTRIC INTRINSIC FACTOR"/>
    <property type="match status" value="1"/>
</dbReference>
<evidence type="ECO:0000256" key="4">
    <source>
        <dbReference type="SAM" id="SignalP"/>
    </source>
</evidence>
<gene>
    <name evidence="7" type="ORF">HMPREF9488_01984</name>
</gene>
<dbReference type="HOGENOM" id="CLU_395727_0_0_9"/>
<keyword evidence="1" id="KW-0677">Repeat</keyword>
<organism evidence="7 8">
    <name type="scientific">Coprobacillus cateniformis</name>
    <dbReference type="NCBI Taxonomy" id="100884"/>
    <lineage>
        <taxon>Bacteria</taxon>
        <taxon>Bacillati</taxon>
        <taxon>Bacillota</taxon>
        <taxon>Erysipelotrichia</taxon>
        <taxon>Erysipelotrichales</taxon>
        <taxon>Coprobacillaceae</taxon>
        <taxon>Coprobacillus</taxon>
    </lineage>
</organism>
<dbReference type="InterPro" id="IPR001330">
    <property type="entry name" value="Prenyltrans"/>
</dbReference>
<dbReference type="GeneID" id="78229926"/>
<dbReference type="STRING" id="100884.GCA_000269565_02079"/>
<dbReference type="RefSeq" id="WP_008789085.1">
    <property type="nucleotide sequence ID" value="NZ_AKCB01000001.1"/>
</dbReference>
<dbReference type="InterPro" id="IPR032696">
    <property type="entry name" value="SQ_cyclase_C"/>
</dbReference>
<dbReference type="InterPro" id="IPR008930">
    <property type="entry name" value="Terpenoid_cyclase/PrenylTrfase"/>
</dbReference>
<accession>E7GB44</accession>
<evidence type="ECO:0000259" key="6">
    <source>
        <dbReference type="Pfam" id="PF13243"/>
    </source>
</evidence>
<dbReference type="OrthoDB" id="1656031at2"/>
<evidence type="ECO:0000313" key="8">
    <source>
        <dbReference type="Proteomes" id="UP000003157"/>
    </source>
</evidence>
<dbReference type="CDD" id="cd00688">
    <property type="entry name" value="ISOPREN_C2_like"/>
    <property type="match status" value="1"/>
</dbReference>
<feature type="region of interest" description="Disordered" evidence="2">
    <location>
        <begin position="588"/>
        <end position="612"/>
    </location>
</feature>
<feature type="domain" description="Squalene cyclase C-terminal" evidence="6">
    <location>
        <begin position="144"/>
        <end position="271"/>
    </location>
</feature>
<keyword evidence="3" id="KW-0472">Membrane</keyword>
<dbReference type="SUPFAM" id="SSF48239">
    <property type="entry name" value="Terpenoid cyclases/Protein prenyltransferases"/>
    <property type="match status" value="2"/>
</dbReference>
<feature type="domain" description="Prenyltransferase alpha-alpha toroid" evidence="5">
    <location>
        <begin position="458"/>
        <end position="547"/>
    </location>
</feature>
<feature type="transmembrane region" description="Helical" evidence="3">
    <location>
        <begin position="668"/>
        <end position="692"/>
    </location>
</feature>
<protein>
    <submittedName>
        <fullName evidence="7">Uncharacterized protein</fullName>
    </submittedName>
</protein>
<keyword evidence="4" id="KW-0732">Signal</keyword>
<evidence type="ECO:0000256" key="2">
    <source>
        <dbReference type="SAM" id="MobiDB-lite"/>
    </source>
</evidence>
<name>E7GB44_9FIRM</name>
<dbReference type="EMBL" id="ADKX01000033">
    <property type="protein sequence ID" value="EFW04860.1"/>
    <property type="molecule type" value="Genomic_DNA"/>
</dbReference>